<accession>A0A9Q3FEJ5</accession>
<keyword evidence="2" id="KW-1185">Reference proteome</keyword>
<gene>
    <name evidence="1" type="ORF">O181_078308</name>
</gene>
<organism evidence="1 2">
    <name type="scientific">Austropuccinia psidii MF-1</name>
    <dbReference type="NCBI Taxonomy" id="1389203"/>
    <lineage>
        <taxon>Eukaryota</taxon>
        <taxon>Fungi</taxon>
        <taxon>Dikarya</taxon>
        <taxon>Basidiomycota</taxon>
        <taxon>Pucciniomycotina</taxon>
        <taxon>Pucciniomycetes</taxon>
        <taxon>Pucciniales</taxon>
        <taxon>Sphaerophragmiaceae</taxon>
        <taxon>Austropuccinia</taxon>
    </lineage>
</organism>
<dbReference type="AlphaFoldDB" id="A0A9Q3FEJ5"/>
<comment type="caution">
    <text evidence="1">The sequence shown here is derived from an EMBL/GenBank/DDBJ whole genome shotgun (WGS) entry which is preliminary data.</text>
</comment>
<name>A0A9Q3FEJ5_9BASI</name>
<sequence>MSFENDKYPVDKDPNEWCLRQSKRLKAIDPQMNTQMRNTKLLTPMPGELEQAVKCRCNQSFTLYDISNTLQDVSKRNKIGKYSQFKISSFKEKSPFRVDFKDKPKEKMAEVTKMKNTCHNCSSTDHYANNFPKGKKKVYFIEQVPEEESPTDGSESDSMHVSIRKQSDDDQYPREEFLVEYQEETQLEIQDIQLGAGMPQDTAKKNLCKHTQAAQTFLVTPSKGMAYIHRTATKITVCVEHAQHQLIIDSGAHCSIVAREDLDKHFTNWEK</sequence>
<dbReference type="EMBL" id="AVOT02043182">
    <property type="protein sequence ID" value="MBW0538593.1"/>
    <property type="molecule type" value="Genomic_DNA"/>
</dbReference>
<evidence type="ECO:0000313" key="2">
    <source>
        <dbReference type="Proteomes" id="UP000765509"/>
    </source>
</evidence>
<reference evidence="1" key="1">
    <citation type="submission" date="2021-03" db="EMBL/GenBank/DDBJ databases">
        <title>Draft genome sequence of rust myrtle Austropuccinia psidii MF-1, a brazilian biotype.</title>
        <authorList>
            <person name="Quecine M.C."/>
            <person name="Pachon D.M.R."/>
            <person name="Bonatelli M.L."/>
            <person name="Correr F.H."/>
            <person name="Franceschini L.M."/>
            <person name="Leite T.F."/>
            <person name="Margarido G.R.A."/>
            <person name="Almeida C.A."/>
            <person name="Ferrarezi J.A."/>
            <person name="Labate C.A."/>
        </authorList>
    </citation>
    <scope>NUCLEOTIDE SEQUENCE</scope>
    <source>
        <strain evidence="1">MF-1</strain>
    </source>
</reference>
<evidence type="ECO:0000313" key="1">
    <source>
        <dbReference type="EMBL" id="MBW0538593.1"/>
    </source>
</evidence>
<proteinExistence type="predicted"/>
<protein>
    <submittedName>
        <fullName evidence="1">Uncharacterized protein</fullName>
    </submittedName>
</protein>
<dbReference type="Proteomes" id="UP000765509">
    <property type="component" value="Unassembled WGS sequence"/>
</dbReference>
<dbReference type="OrthoDB" id="8026949at2759"/>